<name>A0A9P9W7L5_9PEZI</name>
<reference evidence="1" key="1">
    <citation type="submission" date="2021-03" db="EMBL/GenBank/DDBJ databases">
        <title>Revisited historic fungal species revealed as producer of novel bioactive compounds through whole genome sequencing and comparative genomics.</title>
        <authorList>
            <person name="Vignolle G.A."/>
            <person name="Hochenegger N."/>
            <person name="Mach R.L."/>
            <person name="Mach-Aigner A.R."/>
            <person name="Javad Rahimi M."/>
            <person name="Salim K.A."/>
            <person name="Chan C.M."/>
            <person name="Lim L.B.L."/>
            <person name="Cai F."/>
            <person name="Druzhinina I.S."/>
            <person name="U'Ren J.M."/>
            <person name="Derntl C."/>
        </authorList>
    </citation>
    <scope>NUCLEOTIDE SEQUENCE</scope>
    <source>
        <strain evidence="1">TUCIM 5799</strain>
    </source>
</reference>
<dbReference type="Proteomes" id="UP000829685">
    <property type="component" value="Unassembled WGS sequence"/>
</dbReference>
<proteinExistence type="predicted"/>
<keyword evidence="2" id="KW-1185">Reference proteome</keyword>
<sequence>MDRLNNNEQEAVQTLLALNSRSMQRSQLDERQTQERQQQSIRAGNGMQLQLRRPRWLAITFIYHVILQRPSTTHLRGLNLAQHLEDTQFEALISSLAVPADVFTFFLSVEGPGFKGREEISLLADKNYQERRWRSAVAYLAQMPEKVSKLDWQGQDDTMVYEVNFELIGHDEDSGKTCGEEFEFTI</sequence>
<evidence type="ECO:0000313" key="2">
    <source>
        <dbReference type="Proteomes" id="UP000829685"/>
    </source>
</evidence>
<organism evidence="1 2">
    <name type="scientific">Neoarthrinium moseri</name>
    <dbReference type="NCBI Taxonomy" id="1658444"/>
    <lineage>
        <taxon>Eukaryota</taxon>
        <taxon>Fungi</taxon>
        <taxon>Dikarya</taxon>
        <taxon>Ascomycota</taxon>
        <taxon>Pezizomycotina</taxon>
        <taxon>Sordariomycetes</taxon>
        <taxon>Xylariomycetidae</taxon>
        <taxon>Amphisphaeriales</taxon>
        <taxon>Apiosporaceae</taxon>
        <taxon>Neoarthrinium</taxon>
    </lineage>
</organism>
<dbReference type="AlphaFoldDB" id="A0A9P9W7L5"/>
<evidence type="ECO:0000313" key="1">
    <source>
        <dbReference type="EMBL" id="KAI1847121.1"/>
    </source>
</evidence>
<protein>
    <submittedName>
        <fullName evidence="1">Uncharacterized protein</fullName>
    </submittedName>
</protein>
<accession>A0A9P9W7L5</accession>
<gene>
    <name evidence="1" type="ORF">JX265_014007</name>
</gene>
<comment type="caution">
    <text evidence="1">The sequence shown here is derived from an EMBL/GenBank/DDBJ whole genome shotgun (WGS) entry which is preliminary data.</text>
</comment>
<dbReference type="EMBL" id="JAFIMR010000116">
    <property type="protein sequence ID" value="KAI1847121.1"/>
    <property type="molecule type" value="Genomic_DNA"/>
</dbReference>